<dbReference type="EMBL" id="JBHSLI010000003">
    <property type="protein sequence ID" value="MFC5293345.1"/>
    <property type="molecule type" value="Genomic_DNA"/>
</dbReference>
<name>A0ABW0F658_9HYPH</name>
<dbReference type="RefSeq" id="WP_158444440.1">
    <property type="nucleotide sequence ID" value="NZ_JAOAOS010000017.1"/>
</dbReference>
<accession>A0ABW0F658</accession>
<reference evidence="2" key="1">
    <citation type="journal article" date="2019" name="Int. J. Syst. Evol. Microbiol.">
        <title>The Global Catalogue of Microorganisms (GCM) 10K type strain sequencing project: providing services to taxonomists for standard genome sequencing and annotation.</title>
        <authorList>
            <consortium name="The Broad Institute Genomics Platform"/>
            <consortium name="The Broad Institute Genome Sequencing Center for Infectious Disease"/>
            <person name="Wu L."/>
            <person name="Ma J."/>
        </authorList>
    </citation>
    <scope>NUCLEOTIDE SEQUENCE [LARGE SCALE GENOMIC DNA]</scope>
    <source>
        <strain evidence="2">CGMCC 1.15643</strain>
    </source>
</reference>
<organism evidence="1 2">
    <name type="scientific">Bosea minatitlanensis</name>
    <dbReference type="NCBI Taxonomy" id="128782"/>
    <lineage>
        <taxon>Bacteria</taxon>
        <taxon>Pseudomonadati</taxon>
        <taxon>Pseudomonadota</taxon>
        <taxon>Alphaproteobacteria</taxon>
        <taxon>Hyphomicrobiales</taxon>
        <taxon>Boseaceae</taxon>
        <taxon>Bosea</taxon>
    </lineage>
</organism>
<comment type="caution">
    <text evidence="1">The sequence shown here is derived from an EMBL/GenBank/DDBJ whole genome shotgun (WGS) entry which is preliminary data.</text>
</comment>
<keyword evidence="2" id="KW-1185">Reference proteome</keyword>
<proteinExistence type="predicted"/>
<sequence>MSHATILEIRGKTAGLVVGAEAGFRFFSSQPAFDALDGQLFPSVVAAQRAVKALTSRRAPRDRPLGRAA</sequence>
<protein>
    <submittedName>
        <fullName evidence="1">Uncharacterized protein</fullName>
    </submittedName>
</protein>
<evidence type="ECO:0000313" key="2">
    <source>
        <dbReference type="Proteomes" id="UP001595976"/>
    </source>
</evidence>
<gene>
    <name evidence="1" type="ORF">ACFPK2_10135</name>
</gene>
<evidence type="ECO:0000313" key="1">
    <source>
        <dbReference type="EMBL" id="MFC5293345.1"/>
    </source>
</evidence>
<dbReference type="Proteomes" id="UP001595976">
    <property type="component" value="Unassembled WGS sequence"/>
</dbReference>